<dbReference type="SUPFAM" id="SSF48452">
    <property type="entry name" value="TPR-like"/>
    <property type="match status" value="1"/>
</dbReference>
<keyword evidence="2 4" id="KW-0802">TPR repeat</keyword>
<dbReference type="InterPro" id="IPR046357">
    <property type="entry name" value="PPIase_dom_sf"/>
</dbReference>
<dbReference type="SUPFAM" id="SSF54534">
    <property type="entry name" value="FKBP-like"/>
    <property type="match status" value="1"/>
</dbReference>
<evidence type="ECO:0000256" key="5">
    <source>
        <dbReference type="SAM" id="Coils"/>
    </source>
</evidence>
<keyword evidence="3" id="KW-0697">Rotamase</keyword>
<dbReference type="Gene3D" id="1.25.40.10">
    <property type="entry name" value="Tetratricopeptide repeat domain"/>
    <property type="match status" value="1"/>
</dbReference>
<dbReference type="PANTHER" id="PTHR46674:SF1">
    <property type="entry name" value="INACTIVE PEPTIDYL-PROLYL CIS-TRANS ISOMERASE FKBP6"/>
    <property type="match status" value="1"/>
</dbReference>
<evidence type="ECO:0000256" key="4">
    <source>
        <dbReference type="PROSITE-ProRule" id="PRU00339"/>
    </source>
</evidence>
<proteinExistence type="predicted"/>
<feature type="coiled-coil region" evidence="5">
    <location>
        <begin position="293"/>
        <end position="324"/>
    </location>
</feature>
<evidence type="ECO:0000259" key="6">
    <source>
        <dbReference type="PROSITE" id="PS50059"/>
    </source>
</evidence>
<dbReference type="InterPro" id="IPR011990">
    <property type="entry name" value="TPR-like_helical_dom_sf"/>
</dbReference>
<feature type="repeat" description="TPR" evidence="4">
    <location>
        <begin position="229"/>
        <end position="262"/>
    </location>
</feature>
<dbReference type="Gene3D" id="3.10.50.40">
    <property type="match status" value="1"/>
</dbReference>
<dbReference type="EC" id="5.2.1.8" evidence="3"/>
<dbReference type="GO" id="GO:0003755">
    <property type="term" value="F:peptidyl-prolyl cis-trans isomerase activity"/>
    <property type="evidence" value="ECO:0007669"/>
    <property type="project" value="UniProtKB-KW"/>
</dbReference>
<keyword evidence="1" id="KW-0677">Repeat</keyword>
<evidence type="ECO:0000256" key="3">
    <source>
        <dbReference type="PROSITE-ProRule" id="PRU00277"/>
    </source>
</evidence>
<dbReference type="InterPro" id="IPR001179">
    <property type="entry name" value="PPIase_FKBP_dom"/>
</dbReference>
<dbReference type="PANTHER" id="PTHR46674">
    <property type="entry name" value="INACTIVE PEPTIDYL-PROLYL CIS-TRANS ISOMERASE FKBP6"/>
    <property type="match status" value="1"/>
</dbReference>
<dbReference type="EMBL" id="CAJNNW010026731">
    <property type="protein sequence ID" value="CAE8687321.1"/>
    <property type="molecule type" value="Genomic_DNA"/>
</dbReference>
<dbReference type="PROSITE" id="PS50005">
    <property type="entry name" value="TPR"/>
    <property type="match status" value="2"/>
</dbReference>
<feature type="domain" description="PPIase FKBP-type" evidence="6">
    <location>
        <begin position="20"/>
        <end position="110"/>
    </location>
</feature>
<dbReference type="SMART" id="SM00028">
    <property type="entry name" value="TPR"/>
    <property type="match status" value="2"/>
</dbReference>
<evidence type="ECO:0000256" key="2">
    <source>
        <dbReference type="ARBA" id="ARBA00022803"/>
    </source>
</evidence>
<dbReference type="Pfam" id="PF00254">
    <property type="entry name" value="FKBP_C"/>
    <property type="match status" value="1"/>
</dbReference>
<evidence type="ECO:0000313" key="8">
    <source>
        <dbReference type="Proteomes" id="UP000626109"/>
    </source>
</evidence>
<reference evidence="7" key="1">
    <citation type="submission" date="2021-02" db="EMBL/GenBank/DDBJ databases">
        <authorList>
            <person name="Dougan E. K."/>
            <person name="Rhodes N."/>
            <person name="Thang M."/>
            <person name="Chan C."/>
        </authorList>
    </citation>
    <scope>NUCLEOTIDE SEQUENCE</scope>
</reference>
<feature type="repeat" description="TPR" evidence="4">
    <location>
        <begin position="128"/>
        <end position="161"/>
    </location>
</feature>
<organism evidence="7 8">
    <name type="scientific">Polarella glacialis</name>
    <name type="common">Dinoflagellate</name>
    <dbReference type="NCBI Taxonomy" id="89957"/>
    <lineage>
        <taxon>Eukaryota</taxon>
        <taxon>Sar</taxon>
        <taxon>Alveolata</taxon>
        <taxon>Dinophyceae</taxon>
        <taxon>Suessiales</taxon>
        <taxon>Suessiaceae</taxon>
        <taxon>Polarella</taxon>
    </lineage>
</organism>
<name>A0A813K0M2_POLGL</name>
<keyword evidence="5" id="KW-0175">Coiled coil</keyword>
<comment type="caution">
    <text evidence="7">The sequence shown here is derived from an EMBL/GenBank/DDBJ whole genome shotgun (WGS) entry which is preliminary data.</text>
</comment>
<protein>
    <recommendedName>
        <fullName evidence="3">peptidylprolyl isomerase</fullName>
        <ecNumber evidence="3">5.2.1.8</ecNumber>
    </recommendedName>
</protein>
<feature type="non-terminal residue" evidence="7">
    <location>
        <position position="328"/>
    </location>
</feature>
<comment type="catalytic activity">
    <reaction evidence="3">
        <text>[protein]-peptidylproline (omega=180) = [protein]-peptidylproline (omega=0)</text>
        <dbReference type="Rhea" id="RHEA:16237"/>
        <dbReference type="Rhea" id="RHEA-COMP:10747"/>
        <dbReference type="Rhea" id="RHEA-COMP:10748"/>
        <dbReference type="ChEBI" id="CHEBI:83833"/>
        <dbReference type="ChEBI" id="CHEBI:83834"/>
        <dbReference type="EC" id="5.2.1.8"/>
    </reaction>
</comment>
<dbReference type="InterPro" id="IPR042282">
    <property type="entry name" value="FKBP6/shu"/>
</dbReference>
<dbReference type="PROSITE" id="PS50059">
    <property type="entry name" value="FKBP_PPIASE"/>
    <property type="match status" value="1"/>
</dbReference>
<dbReference type="AlphaFoldDB" id="A0A813K0M2"/>
<accession>A0A813K0M2</accession>
<keyword evidence="3" id="KW-0413">Isomerase</keyword>
<dbReference type="InterPro" id="IPR019734">
    <property type="entry name" value="TPR_rpt"/>
</dbReference>
<gene>
    <name evidence="7" type="ORF">PGLA2088_LOCUS25419</name>
</gene>
<evidence type="ECO:0000256" key="1">
    <source>
        <dbReference type="ARBA" id="ARBA00022737"/>
    </source>
</evidence>
<dbReference type="Proteomes" id="UP000626109">
    <property type="component" value="Unassembled WGS sequence"/>
</dbReference>
<evidence type="ECO:0000313" key="7">
    <source>
        <dbReference type="EMBL" id="CAE8687321.1"/>
    </source>
</evidence>
<sequence length="328" mass="36780">ESGLWKYVHREGVGEPPVQHSRVTMHYATYLSSGRLVNVSREGRRSAPSAFQLGGQQAMEAWQLAAASMRRGELAWLRSPPNFAYGPGGAPPLIPAGEDLWFALELMDFRLPATLQCFTELVPAMQEAEKHMEVGRSELRREAFAQARQAFRRALAAVPEKLLLGQPVAEAVRFAALERASLLNQMLCSQRLGQTAEEEKLQKEHWQDVLKAAAIRAASTSETASPWLAKAHFRRGLAREQLGYLTDAVADFAAALRIEPGDSAVAKRLEALRQRQQRVDLKPTQMFAGILERERLEREREAAAAELAVRKQRKEERLRRLNLRPSGE</sequence>